<dbReference type="InterPro" id="IPR002557">
    <property type="entry name" value="Chitin-bd_dom"/>
</dbReference>
<reference evidence="3 4" key="1">
    <citation type="submission" date="2019-05" db="EMBL/GenBank/DDBJ databases">
        <title>Another draft genome of Portunus trituberculatus and its Hox gene families provides insights of decapod evolution.</title>
        <authorList>
            <person name="Jeong J.-H."/>
            <person name="Song I."/>
            <person name="Kim S."/>
            <person name="Choi T."/>
            <person name="Kim D."/>
            <person name="Ryu S."/>
            <person name="Kim W."/>
        </authorList>
    </citation>
    <scope>NUCLEOTIDE SEQUENCE [LARGE SCALE GENOMIC DNA]</scope>
    <source>
        <tissue evidence="3">Muscle</tissue>
    </source>
</reference>
<dbReference type="InterPro" id="IPR036508">
    <property type="entry name" value="Chitin-bd_dom_sf"/>
</dbReference>
<dbReference type="AlphaFoldDB" id="A0A5B7D4Q9"/>
<feature type="compositionally biased region" description="Low complexity" evidence="1">
    <location>
        <begin position="971"/>
        <end position="986"/>
    </location>
</feature>
<feature type="region of interest" description="Disordered" evidence="1">
    <location>
        <begin position="610"/>
        <end position="640"/>
    </location>
</feature>
<dbReference type="OrthoDB" id="10065127at2759"/>
<organism evidence="3 4">
    <name type="scientific">Portunus trituberculatus</name>
    <name type="common">Swimming crab</name>
    <name type="synonym">Neptunus trituberculatus</name>
    <dbReference type="NCBI Taxonomy" id="210409"/>
    <lineage>
        <taxon>Eukaryota</taxon>
        <taxon>Metazoa</taxon>
        <taxon>Ecdysozoa</taxon>
        <taxon>Arthropoda</taxon>
        <taxon>Crustacea</taxon>
        <taxon>Multicrustacea</taxon>
        <taxon>Malacostraca</taxon>
        <taxon>Eumalacostraca</taxon>
        <taxon>Eucarida</taxon>
        <taxon>Decapoda</taxon>
        <taxon>Pleocyemata</taxon>
        <taxon>Brachyura</taxon>
        <taxon>Eubrachyura</taxon>
        <taxon>Portunoidea</taxon>
        <taxon>Portunidae</taxon>
        <taxon>Portuninae</taxon>
        <taxon>Portunus</taxon>
    </lineage>
</organism>
<dbReference type="GO" id="GO:0008061">
    <property type="term" value="F:chitin binding"/>
    <property type="evidence" value="ECO:0007669"/>
    <property type="project" value="InterPro"/>
</dbReference>
<feature type="region of interest" description="Disordered" evidence="1">
    <location>
        <begin position="95"/>
        <end position="127"/>
    </location>
</feature>
<dbReference type="SUPFAM" id="SSF57625">
    <property type="entry name" value="Invertebrate chitin-binding proteins"/>
    <property type="match status" value="2"/>
</dbReference>
<feature type="region of interest" description="Disordered" evidence="1">
    <location>
        <begin position="971"/>
        <end position="993"/>
    </location>
</feature>
<evidence type="ECO:0000313" key="3">
    <source>
        <dbReference type="EMBL" id="MPC14953.1"/>
    </source>
</evidence>
<feature type="region of interest" description="Disordered" evidence="1">
    <location>
        <begin position="941"/>
        <end position="960"/>
    </location>
</feature>
<evidence type="ECO:0000259" key="2">
    <source>
        <dbReference type="PROSITE" id="PS50940"/>
    </source>
</evidence>
<feature type="domain" description="Chitin-binding type-2" evidence="2">
    <location>
        <begin position="135"/>
        <end position="198"/>
    </location>
</feature>
<keyword evidence="4" id="KW-1185">Reference proteome</keyword>
<dbReference type="SMART" id="SM00494">
    <property type="entry name" value="ChtBD2"/>
    <property type="match status" value="2"/>
</dbReference>
<dbReference type="Gene3D" id="2.170.140.10">
    <property type="entry name" value="Chitin binding domain"/>
    <property type="match status" value="1"/>
</dbReference>
<feature type="region of interest" description="Disordered" evidence="1">
    <location>
        <begin position="466"/>
        <end position="485"/>
    </location>
</feature>
<comment type="caution">
    <text evidence="3">The sequence shown here is derived from an EMBL/GenBank/DDBJ whole genome shotgun (WGS) entry which is preliminary data.</text>
</comment>
<feature type="domain" description="Chitin-binding type-2" evidence="2">
    <location>
        <begin position="258"/>
        <end position="321"/>
    </location>
</feature>
<feature type="region of interest" description="Disordered" evidence="1">
    <location>
        <begin position="653"/>
        <end position="768"/>
    </location>
</feature>
<protein>
    <recommendedName>
        <fullName evidence="2">Chitin-binding type-2 domain-containing protein</fullName>
    </recommendedName>
</protein>
<name>A0A5B7D4Q9_PORTR</name>
<feature type="compositionally biased region" description="Pro residues" evidence="1">
    <location>
        <begin position="44"/>
        <end position="57"/>
    </location>
</feature>
<accession>A0A5B7D4Q9</accession>
<dbReference type="GO" id="GO:0005576">
    <property type="term" value="C:extracellular region"/>
    <property type="evidence" value="ECO:0007669"/>
    <property type="project" value="InterPro"/>
</dbReference>
<feature type="compositionally biased region" description="Low complexity" evidence="1">
    <location>
        <begin position="659"/>
        <end position="730"/>
    </location>
</feature>
<dbReference type="Proteomes" id="UP000324222">
    <property type="component" value="Unassembled WGS sequence"/>
</dbReference>
<dbReference type="PANTHER" id="PTHR42264">
    <property type="entry name" value="EPHRIN_REC_LIKE DOMAIN-CONTAINING PROTEIN"/>
    <property type="match status" value="1"/>
</dbReference>
<gene>
    <name evidence="3" type="ORF">E2C01_007734</name>
</gene>
<feature type="region of interest" description="Disordered" evidence="1">
    <location>
        <begin position="26"/>
        <end position="70"/>
    </location>
</feature>
<proteinExistence type="predicted"/>
<feature type="compositionally biased region" description="Polar residues" evidence="1">
    <location>
        <begin position="616"/>
        <end position="632"/>
    </location>
</feature>
<evidence type="ECO:0000313" key="4">
    <source>
        <dbReference type="Proteomes" id="UP000324222"/>
    </source>
</evidence>
<feature type="compositionally biased region" description="Polar residues" evidence="1">
    <location>
        <begin position="941"/>
        <end position="951"/>
    </location>
</feature>
<dbReference type="Pfam" id="PF01607">
    <property type="entry name" value="CBM_14"/>
    <property type="match status" value="1"/>
</dbReference>
<sequence length="993" mass="107891">MARRPVTASPARPPPATATFRHRVRVGAATPVHPQPVLLTAPRDIPPSPVAPLPPVDTPRQTPFPSSDLPHEPPTVLTAQFPSDSHITVIDEVEATARTDTSARTPDHKSSMATTTTTTTTTTPPSPPFVFPETSFTCIDKIHGGLYADVETGCKVFHICSVEPDKSVKSNKFTCGPGTLFDQKSRTCQVESGIDCAASPTFYYLNERGNLPVFVERAQPTLDQKFPEQQFDFPRIPSSPSSPSLSTLRVRRSADESVDLCASRPLGSPLADITSGCRHYSTCERLADGRLVETRHGCKKDMLFSQRRKRCMLAKKVECVKETLSEILGLGTATPPSGNGRKRRAAALLLSHRFRRAALPSLVNMVDSPKVDDAQVRRALVNLAALQQWSLENAQHSTFIEMYSLQNGNLDPNPPKKTHTNTLSDSEAPKGYEYVLRRKRDLNNIAVEGQVVFVNHTISQVSGSFSTAMPASQKPLEDEETLPEEDETRVTFTGTLALPTIATTTIGQRLRTATAMEGVRHDETQLTGSTTSTSSPPAIPTTLSTLTVSGMPTTATATVVTVTVTTTKTVIPTAINFASAAAALHSTAAVGSNPSDLVSIQANGEAVPGMMATPVLDTNGNGSPESEVSDGQSSKEEEGVTDAPAAFTTLCMIVPPPNRTYNNNNNNNNRTTNDNNNDYNNNRTNNNNDNNNNNRSTTNNNHNRSTNNHNNNHNNNHYRTNNHNNHNIRTNYHDNNSRTNNNNHNRSTTTTINNNNHSSTTSTRGRDFESAISEHTAVELEDTSKELTNWNATKSEAHESETKAEEVFVSVTNQLETTEEATVEPVMPTEVPQIDPEEEITEENDIPSSTTFIPSEEFATETEIVDTELVAEQQEYPGTEMPIEVATTLETVPELASEVEHVTELGPLMRSKDSHETHSAEGKLTNESPVELHVETSLFSTTLSPSIPTEESSTDMSVSTDVSVVSSDFVSSATQVSSDVSVSSSVQPKEDAS</sequence>
<feature type="compositionally biased region" description="Low complexity" evidence="1">
    <location>
        <begin position="114"/>
        <end position="123"/>
    </location>
</feature>
<dbReference type="EMBL" id="VSRR010000391">
    <property type="protein sequence ID" value="MPC14953.1"/>
    <property type="molecule type" value="Genomic_DNA"/>
</dbReference>
<dbReference type="PROSITE" id="PS50940">
    <property type="entry name" value="CHIT_BIND_II"/>
    <property type="match status" value="2"/>
</dbReference>
<evidence type="ECO:0000256" key="1">
    <source>
        <dbReference type="SAM" id="MobiDB-lite"/>
    </source>
</evidence>
<feature type="compositionally biased region" description="Low complexity" evidence="1">
    <location>
        <begin position="737"/>
        <end position="763"/>
    </location>
</feature>